<organism evidence="1">
    <name type="scientific">Rhizophagus irregularis (strain DAOM 181602 / DAOM 197198 / MUCL 43194)</name>
    <name type="common">Arbuscular mycorrhizal fungus</name>
    <name type="synonym">Glomus intraradices</name>
    <dbReference type="NCBI Taxonomy" id="747089"/>
    <lineage>
        <taxon>Eukaryota</taxon>
        <taxon>Fungi</taxon>
        <taxon>Fungi incertae sedis</taxon>
        <taxon>Mucoromycota</taxon>
        <taxon>Glomeromycotina</taxon>
        <taxon>Glomeromycetes</taxon>
        <taxon>Glomerales</taxon>
        <taxon>Glomeraceae</taxon>
        <taxon>Rhizophagus</taxon>
    </lineage>
</organism>
<dbReference type="HOGENOM" id="CLU_2997548_0_0_1"/>
<proteinExistence type="predicted"/>
<name>U9V7F2_RHIID</name>
<sequence length="57" mass="6565">MPLGSLRILLNVKCLPNQREDEDERLFREIRLSYGIVAMAFSSFISQIAYRTSNIST</sequence>
<gene>
    <name evidence="1" type="ORF">GLOINDRAFT_341949</name>
</gene>
<dbReference type="AlphaFoldDB" id="U9V7F2"/>
<protein>
    <submittedName>
        <fullName evidence="1">Uncharacterized protein</fullName>
    </submittedName>
</protein>
<dbReference type="VEuPathDB" id="FungiDB:RhiirFUN_025526"/>
<reference evidence="1" key="1">
    <citation type="submission" date="2013-07" db="EMBL/GenBank/DDBJ databases">
        <title>The genome of an arbuscular mycorrhizal fungus provides insights into the evolution of the oldest plant symbiosis.</title>
        <authorList>
            <consortium name="DOE Joint Genome Institute"/>
            <person name="Tisserant E."/>
            <person name="Malbreil M."/>
            <person name="Kuo A."/>
            <person name="Kohler A."/>
            <person name="Symeonidi A."/>
            <person name="Balestrini R."/>
            <person name="Charron P."/>
            <person name="Duensing N."/>
            <person name="Frei-dit-Frey N."/>
            <person name="Gianinazzi-Pearson V."/>
            <person name="Gilbert B."/>
            <person name="Handa Y."/>
            <person name="Hijri M."/>
            <person name="Kaul R."/>
            <person name="Kawaguchi M."/>
            <person name="Krajinski F."/>
            <person name="Lammers P."/>
            <person name="Lapierre D."/>
            <person name="Masclaux F.G."/>
            <person name="Murat C."/>
            <person name="Morin E."/>
            <person name="Ndikumana S."/>
            <person name="Pagni M."/>
            <person name="Petitpierre D."/>
            <person name="Requena N."/>
            <person name="Rosikiewicz P."/>
            <person name="Riley R."/>
            <person name="Saito K."/>
            <person name="San Clemente H."/>
            <person name="Shapiro H."/>
            <person name="van Tuinen D."/>
            <person name="Becard G."/>
            <person name="Bonfante P."/>
            <person name="Paszkowski U."/>
            <person name="Shachar-Hill Y."/>
            <person name="Young J.P."/>
            <person name="Sanders I.R."/>
            <person name="Henrissat B."/>
            <person name="Rensing S.A."/>
            <person name="Grigoriev I.V."/>
            <person name="Corradi N."/>
            <person name="Roux C."/>
            <person name="Martin F."/>
        </authorList>
    </citation>
    <scope>NUCLEOTIDE SEQUENCE</scope>
    <source>
        <strain evidence="1">DAOM 197198</strain>
    </source>
</reference>
<dbReference type="EMBL" id="KI274427">
    <property type="protein sequence ID" value="ESA23856.1"/>
    <property type="molecule type" value="Genomic_DNA"/>
</dbReference>
<evidence type="ECO:0000313" key="1">
    <source>
        <dbReference type="EMBL" id="ESA23856.1"/>
    </source>
</evidence>
<accession>U9V7F2</accession>